<organism evidence="3 4">
    <name type="scientific">Trifolium pratense</name>
    <name type="common">Red clover</name>
    <dbReference type="NCBI Taxonomy" id="57577"/>
    <lineage>
        <taxon>Eukaryota</taxon>
        <taxon>Viridiplantae</taxon>
        <taxon>Streptophyta</taxon>
        <taxon>Embryophyta</taxon>
        <taxon>Tracheophyta</taxon>
        <taxon>Spermatophyta</taxon>
        <taxon>Magnoliopsida</taxon>
        <taxon>eudicotyledons</taxon>
        <taxon>Gunneridae</taxon>
        <taxon>Pentapetalae</taxon>
        <taxon>rosids</taxon>
        <taxon>fabids</taxon>
        <taxon>Fabales</taxon>
        <taxon>Fabaceae</taxon>
        <taxon>Papilionoideae</taxon>
        <taxon>50 kb inversion clade</taxon>
        <taxon>NPAAA clade</taxon>
        <taxon>Hologalegina</taxon>
        <taxon>IRL clade</taxon>
        <taxon>Trifolieae</taxon>
        <taxon>Trifolium</taxon>
    </lineage>
</organism>
<dbReference type="PANTHER" id="PTHR11926">
    <property type="entry name" value="GLUCOSYL/GLUCURONOSYL TRANSFERASES"/>
    <property type="match status" value="1"/>
</dbReference>
<dbReference type="Pfam" id="PF00201">
    <property type="entry name" value="UDPGT"/>
    <property type="match status" value="1"/>
</dbReference>
<comment type="caution">
    <text evidence="3">The sequence shown here is derived from an EMBL/GenBank/DDBJ whole genome shotgun (WGS) entry which is preliminary data.</text>
</comment>
<reference evidence="3 4" key="1">
    <citation type="journal article" date="2014" name="Am. J. Bot.">
        <title>Genome assembly and annotation for red clover (Trifolium pratense; Fabaceae).</title>
        <authorList>
            <person name="Istvanek J."/>
            <person name="Jaros M."/>
            <person name="Krenek A."/>
            <person name="Repkova J."/>
        </authorList>
    </citation>
    <scope>NUCLEOTIDE SEQUENCE [LARGE SCALE GENOMIC DNA]</scope>
    <source>
        <strain evidence="4">cv. Tatra</strain>
        <tissue evidence="3">Young leaves</tissue>
    </source>
</reference>
<dbReference type="FunFam" id="3.40.50.2000:FF:000040">
    <property type="entry name" value="UDP-glycosyltransferase 76C1"/>
    <property type="match status" value="1"/>
</dbReference>
<dbReference type="Proteomes" id="UP000236291">
    <property type="component" value="Unassembled WGS sequence"/>
</dbReference>
<dbReference type="GO" id="GO:0080043">
    <property type="term" value="F:quercetin 3-O-glucosyltransferase activity"/>
    <property type="evidence" value="ECO:0007669"/>
    <property type="project" value="TreeGrafter"/>
</dbReference>
<evidence type="ECO:0000313" key="4">
    <source>
        <dbReference type="Proteomes" id="UP000236291"/>
    </source>
</evidence>
<dbReference type="Gene3D" id="3.40.50.2000">
    <property type="entry name" value="Glycogen Phosphorylase B"/>
    <property type="match status" value="2"/>
</dbReference>
<reference evidence="3 4" key="2">
    <citation type="journal article" date="2017" name="Front. Plant Sci.">
        <title>Gene Classification and Mining of Molecular Markers Useful in Red Clover (Trifolium pratense) Breeding.</title>
        <authorList>
            <person name="Istvanek J."/>
            <person name="Dluhosova J."/>
            <person name="Dluhos P."/>
            <person name="Patkova L."/>
            <person name="Nedelnik J."/>
            <person name="Repkova J."/>
        </authorList>
    </citation>
    <scope>NUCLEOTIDE SEQUENCE [LARGE SCALE GENOMIC DNA]</scope>
    <source>
        <strain evidence="4">cv. Tatra</strain>
        <tissue evidence="3">Young leaves</tissue>
    </source>
</reference>
<dbReference type="CDD" id="cd03784">
    <property type="entry name" value="GT1_Gtf-like"/>
    <property type="match status" value="1"/>
</dbReference>
<keyword evidence="2 3" id="KW-0808">Transferase</keyword>
<accession>A0A2K3P2A4</accession>
<dbReference type="InterPro" id="IPR002213">
    <property type="entry name" value="UDP_glucos_trans"/>
</dbReference>
<evidence type="ECO:0000256" key="1">
    <source>
        <dbReference type="ARBA" id="ARBA00009995"/>
    </source>
</evidence>
<dbReference type="PANTHER" id="PTHR11926:SF925">
    <property type="entry name" value="CYTOKININ 7-BETA-GLUCOSYLTRANSFERASE-RELATED"/>
    <property type="match status" value="1"/>
</dbReference>
<evidence type="ECO:0000256" key="2">
    <source>
        <dbReference type="ARBA" id="ARBA00022679"/>
    </source>
</evidence>
<gene>
    <name evidence="3" type="ORF">L195_g005976</name>
</gene>
<proteinExistence type="inferred from homology"/>
<dbReference type="SUPFAM" id="SSF53756">
    <property type="entry name" value="UDP-Glycosyltransferase/glycogen phosphorylase"/>
    <property type="match status" value="1"/>
</dbReference>
<dbReference type="AlphaFoldDB" id="A0A2K3P2A4"/>
<sequence length="501" mass="56030">MEEEKQRGKGNRIILMPSPFQGHITPLLQLANILYSKGFSITIVHTVFNSPDPSSYPHFSFLPLHGALSETEASKVDAVHLTEVINVRCVQPLKECLTLLLSHDKVKEDGCVSCFIVDAALYFTQGVCDEVGVPRIVLRTGGASSFLVFASFPLLREKGYFPVQGLRVGVAPIVETMVEFEHVVGKFVDSEVRIVDQMKESRSEEVVVDLPPLKVKDLPVFQSKEPEAFYKLVCRFVDECKKSSGIIWNTFEELESSALTKLRQDFSVPIYPIGPFHKYSLAGSNSTSLLTPDKTCISWLDKQEQKSVVYVSFGSIVAISEEEFLEIAWGLVNSNQPFLWAIRPGTIRGSEWLEPLPSGFLENLGERGYIVKWAPQEQVLKHPAVGAFWTHNGWNSTLESVCEGVPMICMPSFGDQKINAKYASDVWKVGLQLENKLERGEIEKVIRKLMLGDEANEIRENVMNLKEKANVCLKKGGSSYCFLDSLVSEILSLKSSTRRAQ</sequence>
<dbReference type="EMBL" id="ASHM01003139">
    <property type="protein sequence ID" value="PNY09424.1"/>
    <property type="molecule type" value="Genomic_DNA"/>
</dbReference>
<protein>
    <submittedName>
        <fullName evidence="3">UDP-glycosyltransferase 76F1-like protein</fullName>
    </submittedName>
</protein>
<name>A0A2K3P2A4_TRIPR</name>
<dbReference type="GO" id="GO:0080044">
    <property type="term" value="F:quercetin 7-O-glucosyltransferase activity"/>
    <property type="evidence" value="ECO:0007669"/>
    <property type="project" value="TreeGrafter"/>
</dbReference>
<evidence type="ECO:0000313" key="3">
    <source>
        <dbReference type="EMBL" id="PNY09424.1"/>
    </source>
</evidence>
<comment type="similarity">
    <text evidence="1">Belongs to the UDP-glycosyltransferase family.</text>
</comment>